<feature type="domain" description="OmpR/PhoB-type" evidence="7">
    <location>
        <begin position="699"/>
        <end position="780"/>
    </location>
</feature>
<dbReference type="Pfam" id="PF03704">
    <property type="entry name" value="BTAD"/>
    <property type="match status" value="1"/>
</dbReference>
<dbReference type="InterPro" id="IPR059106">
    <property type="entry name" value="WHD_MalT"/>
</dbReference>
<dbReference type="Gene3D" id="1.10.10.10">
    <property type="entry name" value="Winged helix-like DNA-binding domain superfamily/Winged helix DNA-binding domain"/>
    <property type="match status" value="1"/>
</dbReference>
<dbReference type="EMBL" id="JBEZVE010000008">
    <property type="protein sequence ID" value="MEU3782304.1"/>
    <property type="molecule type" value="Genomic_DNA"/>
</dbReference>
<keyword evidence="10" id="KW-1185">Reference proteome</keyword>
<dbReference type="Proteomes" id="UP001550739">
    <property type="component" value="Unassembled WGS sequence"/>
</dbReference>
<dbReference type="Gene3D" id="1.25.40.10">
    <property type="entry name" value="Tetratricopeptide repeat domain"/>
    <property type="match status" value="1"/>
</dbReference>
<dbReference type="Pfam" id="PF00486">
    <property type="entry name" value="Trans_reg_C"/>
    <property type="match status" value="1"/>
</dbReference>
<dbReference type="InterPro" id="IPR027417">
    <property type="entry name" value="P-loop_NTPase"/>
</dbReference>
<dbReference type="InterPro" id="IPR001867">
    <property type="entry name" value="OmpR/PhoB-type_DNA-bd"/>
</dbReference>
<organism evidence="9 10">
    <name type="scientific">Streptomyces sp. 900129855</name>
    <dbReference type="NCBI Taxonomy" id="3155129"/>
    <lineage>
        <taxon>Bacteria</taxon>
        <taxon>Bacillati</taxon>
        <taxon>Actinomycetota</taxon>
        <taxon>Actinomycetes</taxon>
        <taxon>Kitasatosporales</taxon>
        <taxon>Streptomycetaceae</taxon>
        <taxon>Streptomyces</taxon>
    </lineage>
</organism>
<dbReference type="SMART" id="SM01043">
    <property type="entry name" value="BTAD"/>
    <property type="match status" value="1"/>
</dbReference>
<comment type="caution">
    <text evidence="9">The sequence shown here is derived from an EMBL/GenBank/DDBJ whole genome shotgun (WGS) entry which is preliminary data.</text>
</comment>
<feature type="compositionally biased region" description="Basic and acidic residues" evidence="6">
    <location>
        <begin position="95"/>
        <end position="106"/>
    </location>
</feature>
<dbReference type="InterPro" id="IPR005158">
    <property type="entry name" value="BTAD"/>
</dbReference>
<feature type="compositionally biased region" description="Low complexity" evidence="6">
    <location>
        <begin position="637"/>
        <end position="652"/>
    </location>
</feature>
<keyword evidence="5" id="KW-0804">Transcription</keyword>
<dbReference type="RefSeq" id="WP_361703025.1">
    <property type="nucleotide sequence ID" value="NZ_JBEZVE010000008.1"/>
</dbReference>
<keyword evidence="4" id="KW-0238">DNA-binding</keyword>
<comment type="similarity">
    <text evidence="1">Belongs to the AfsR/DnrI/RedD regulatory family.</text>
</comment>
<dbReference type="SMART" id="SM00862">
    <property type="entry name" value="Trans_reg_C"/>
    <property type="match status" value="1"/>
</dbReference>
<dbReference type="PANTHER" id="PTHR35807">
    <property type="entry name" value="TRANSCRIPTIONAL REGULATOR REDD-RELATED"/>
    <property type="match status" value="1"/>
</dbReference>
<evidence type="ECO:0000256" key="5">
    <source>
        <dbReference type="ARBA" id="ARBA00023163"/>
    </source>
</evidence>
<sequence>MTSLLPAQQWTAFRIPVSEAMSRGRLTEQLAHGSSGLVIAPPGFGKTALLAQAAKAHPGPVTWYQARPDADERELLTTLGYPADALAGSAGPPGADRRMSRRRDAGDGGPVGRLVVIDDMHLLLPAARALAVRLGQLAPPHPRVLIGTRPAPGLSAAALEASGATVVNADALRFRSWEVEHLFPYLYDTALRPEIALPLVRATGGRAATLRLFAKAVAARPDTGQERILADGMFGREYLEREVLAPLPGRLGRFLTETCLLGRLTADACRALTGRTDSAEMLWSLAHEHGVLRADPDGRTYGAEPLLRECLRARLTGTLTDVELTRLRVRAAACAAAGDHDDRQDPPPSAGRRRLGSADWPDPLRIVVAGGPDIYLGRSAGRVAQDGSGSSAALLVQGIAAALTGDSTAGATVRRALAEATDDALVALSGQLVRVALAVLAGGPARPVPYPELQRIAYDAERLDLLWLSRAARCLLGLGPHPEDAGQPVVVLEECTRLGDAEGAALAASAVCLRSVRTGRPGIGELEDVVRRFRALGWGTLEAWGRAALAVVEVAHDLPDAGQRAAQAEAFARSAGVTGARALAMGAMALAAPDAVSRAELQEAAWSTARSARLPVAGLRSWLTALAAPAGQPPAGQPLAGQAPAGQAPTGPLGDGGGATGRTRAGGQHTTASGRALAARSAPGLTVRCLGGFEFTLAGREHDWAKLRPRAQAVLRLLAVRAGQAVHRDHLLLAFWDGVTTPSTLHNLQVTVSSLRSFLEPERPWGGSRLIARQGDSYRLVLAPGDVSDVAAFERAVRDGRRARAQKRSEEAADAFRIALDHYAGELLPEDGHAEWVAGDRERLRREAAGAAVALAEIRLAQSRPVDAVEAAERCLEIDGHRDAAWRTLIRACDAAGLAADGARARNGYSAMLASLGIPPSGGLSHPM</sequence>
<evidence type="ECO:0000259" key="7">
    <source>
        <dbReference type="SMART" id="SM00862"/>
    </source>
</evidence>
<dbReference type="SUPFAM" id="SSF48452">
    <property type="entry name" value="TPR-like"/>
    <property type="match status" value="1"/>
</dbReference>
<accession>A0ABV2ZIB7</accession>
<protein>
    <submittedName>
        <fullName evidence="9">BTAD domain-containing putative transcriptional regulator</fullName>
    </submittedName>
</protein>
<evidence type="ECO:0000256" key="2">
    <source>
        <dbReference type="ARBA" id="ARBA00023012"/>
    </source>
</evidence>
<evidence type="ECO:0000313" key="9">
    <source>
        <dbReference type="EMBL" id="MEU3782304.1"/>
    </source>
</evidence>
<feature type="region of interest" description="Disordered" evidence="6">
    <location>
        <begin position="630"/>
        <end position="677"/>
    </location>
</feature>
<dbReference type="InterPro" id="IPR036388">
    <property type="entry name" value="WH-like_DNA-bd_sf"/>
</dbReference>
<dbReference type="InterPro" id="IPR051677">
    <property type="entry name" value="AfsR-DnrI-RedD_regulator"/>
</dbReference>
<feature type="region of interest" description="Disordered" evidence="6">
    <location>
        <begin position="83"/>
        <end position="107"/>
    </location>
</feature>
<evidence type="ECO:0000259" key="8">
    <source>
        <dbReference type="SMART" id="SM01043"/>
    </source>
</evidence>
<keyword evidence="2" id="KW-0902">Two-component regulatory system</keyword>
<dbReference type="InterPro" id="IPR011990">
    <property type="entry name" value="TPR-like_helical_dom_sf"/>
</dbReference>
<dbReference type="InterPro" id="IPR016032">
    <property type="entry name" value="Sig_transdc_resp-reg_C-effctor"/>
</dbReference>
<evidence type="ECO:0000256" key="4">
    <source>
        <dbReference type="ARBA" id="ARBA00023125"/>
    </source>
</evidence>
<evidence type="ECO:0000256" key="6">
    <source>
        <dbReference type="SAM" id="MobiDB-lite"/>
    </source>
</evidence>
<reference evidence="9 10" key="1">
    <citation type="submission" date="2024-06" db="EMBL/GenBank/DDBJ databases">
        <title>The Natural Products Discovery Center: Release of the First 8490 Sequenced Strains for Exploring Actinobacteria Biosynthetic Diversity.</title>
        <authorList>
            <person name="Kalkreuter E."/>
            <person name="Kautsar S.A."/>
            <person name="Yang D."/>
            <person name="Bader C.D."/>
            <person name="Teijaro C.N."/>
            <person name="Fluegel L."/>
            <person name="Davis C.M."/>
            <person name="Simpson J.R."/>
            <person name="Lauterbach L."/>
            <person name="Steele A.D."/>
            <person name="Gui C."/>
            <person name="Meng S."/>
            <person name="Li G."/>
            <person name="Viehrig K."/>
            <person name="Ye F."/>
            <person name="Su P."/>
            <person name="Kiefer A.F."/>
            <person name="Nichols A."/>
            <person name="Cepeda A.J."/>
            <person name="Yan W."/>
            <person name="Fan B."/>
            <person name="Jiang Y."/>
            <person name="Adhikari A."/>
            <person name="Zheng C.-J."/>
            <person name="Schuster L."/>
            <person name="Cowan T.M."/>
            <person name="Smanski M.J."/>
            <person name="Chevrette M.G."/>
            <person name="De Carvalho L.P.S."/>
            <person name="Shen B."/>
        </authorList>
    </citation>
    <scope>NUCLEOTIDE SEQUENCE [LARGE SCALE GENOMIC DNA]</scope>
    <source>
        <strain evidence="9 10">NPDC033843</strain>
    </source>
</reference>
<name>A0ABV2ZIB7_9ACTN</name>
<feature type="domain" description="Bacterial transcriptional activator" evidence="8">
    <location>
        <begin position="788"/>
        <end position="924"/>
    </location>
</feature>
<feature type="compositionally biased region" description="Low complexity" evidence="6">
    <location>
        <begin position="661"/>
        <end position="672"/>
    </location>
</feature>
<dbReference type="SUPFAM" id="SSF52540">
    <property type="entry name" value="P-loop containing nucleoside triphosphate hydrolases"/>
    <property type="match status" value="1"/>
</dbReference>
<dbReference type="SUPFAM" id="SSF46894">
    <property type="entry name" value="C-terminal effector domain of the bipartite response regulators"/>
    <property type="match status" value="1"/>
</dbReference>
<gene>
    <name evidence="9" type="ORF">AB0E89_17320</name>
</gene>
<evidence type="ECO:0000256" key="1">
    <source>
        <dbReference type="ARBA" id="ARBA00005820"/>
    </source>
</evidence>
<evidence type="ECO:0000313" key="10">
    <source>
        <dbReference type="Proteomes" id="UP001550739"/>
    </source>
</evidence>
<dbReference type="PANTHER" id="PTHR35807:SF1">
    <property type="entry name" value="TRANSCRIPTIONAL REGULATOR REDD"/>
    <property type="match status" value="1"/>
</dbReference>
<keyword evidence="3" id="KW-0805">Transcription regulation</keyword>
<evidence type="ECO:0000256" key="3">
    <source>
        <dbReference type="ARBA" id="ARBA00023015"/>
    </source>
</evidence>
<proteinExistence type="inferred from homology"/>
<dbReference type="Pfam" id="PF25873">
    <property type="entry name" value="WHD_MalT"/>
    <property type="match status" value="1"/>
</dbReference>
<feature type="region of interest" description="Disordered" evidence="6">
    <location>
        <begin position="335"/>
        <end position="357"/>
    </location>
</feature>